<evidence type="ECO:0000313" key="3">
    <source>
        <dbReference type="EMBL" id="KAJ4823412.1"/>
    </source>
</evidence>
<comment type="caution">
    <text evidence="3">The sequence shown here is derived from an EMBL/GenBank/DDBJ whole genome shotgun (WGS) entry which is preliminary data.</text>
</comment>
<organism evidence="3 4">
    <name type="scientific">Turnera subulata</name>
    <dbReference type="NCBI Taxonomy" id="218843"/>
    <lineage>
        <taxon>Eukaryota</taxon>
        <taxon>Viridiplantae</taxon>
        <taxon>Streptophyta</taxon>
        <taxon>Embryophyta</taxon>
        <taxon>Tracheophyta</taxon>
        <taxon>Spermatophyta</taxon>
        <taxon>Magnoliopsida</taxon>
        <taxon>eudicotyledons</taxon>
        <taxon>Gunneridae</taxon>
        <taxon>Pentapetalae</taxon>
        <taxon>rosids</taxon>
        <taxon>fabids</taxon>
        <taxon>Malpighiales</taxon>
        <taxon>Passifloraceae</taxon>
        <taxon>Turnera</taxon>
    </lineage>
</organism>
<evidence type="ECO:0000259" key="2">
    <source>
        <dbReference type="Pfam" id="PF14111"/>
    </source>
</evidence>
<keyword evidence="4" id="KW-1185">Reference proteome</keyword>
<dbReference type="OrthoDB" id="1751344at2759"/>
<name>A0A9Q0J0E3_9ROSI</name>
<dbReference type="InterPro" id="IPR025558">
    <property type="entry name" value="DUF4283"/>
</dbReference>
<reference evidence="3" key="2">
    <citation type="journal article" date="2023" name="Plants (Basel)">
        <title>Annotation of the Turnera subulata (Passifloraceae) Draft Genome Reveals the S-Locus Evolved after the Divergence of Turneroideae from Passifloroideae in a Stepwise Manner.</title>
        <authorList>
            <person name="Henning P.M."/>
            <person name="Roalson E.H."/>
            <person name="Mir W."/>
            <person name="McCubbin A.G."/>
            <person name="Shore J.S."/>
        </authorList>
    </citation>
    <scope>NUCLEOTIDE SEQUENCE</scope>
    <source>
        <strain evidence="3">F60SS</strain>
    </source>
</reference>
<evidence type="ECO:0000256" key="1">
    <source>
        <dbReference type="SAM" id="MobiDB-lite"/>
    </source>
</evidence>
<feature type="domain" description="DUF4283" evidence="2">
    <location>
        <begin position="149"/>
        <end position="216"/>
    </location>
</feature>
<gene>
    <name evidence="3" type="ORF">Tsubulata_042678</name>
</gene>
<dbReference type="InterPro" id="IPR040256">
    <property type="entry name" value="At4g02000-like"/>
</dbReference>
<feature type="compositionally biased region" description="Polar residues" evidence="1">
    <location>
        <begin position="427"/>
        <end position="445"/>
    </location>
</feature>
<dbReference type="EMBL" id="JAKUCV010007459">
    <property type="protein sequence ID" value="KAJ4823412.1"/>
    <property type="molecule type" value="Genomic_DNA"/>
</dbReference>
<dbReference type="AlphaFoldDB" id="A0A9Q0J0E3"/>
<reference evidence="3" key="1">
    <citation type="submission" date="2022-02" db="EMBL/GenBank/DDBJ databases">
        <authorList>
            <person name="Henning P.M."/>
            <person name="McCubbin A.G."/>
            <person name="Shore J.S."/>
        </authorList>
    </citation>
    <scope>NUCLEOTIDE SEQUENCE</scope>
    <source>
        <strain evidence="3">F60SS</strain>
        <tissue evidence="3">Leaves</tissue>
    </source>
</reference>
<dbReference type="PANTHER" id="PTHR31286">
    <property type="entry name" value="GLYCINE-RICH CELL WALL STRUCTURAL PROTEIN 1.8-LIKE"/>
    <property type="match status" value="1"/>
</dbReference>
<protein>
    <recommendedName>
        <fullName evidence="2">DUF4283 domain-containing protein</fullName>
    </recommendedName>
</protein>
<accession>A0A9Q0J0E3</accession>
<dbReference type="Pfam" id="PF14111">
    <property type="entry name" value="DUF4283"/>
    <property type="match status" value="1"/>
</dbReference>
<dbReference type="Proteomes" id="UP001141552">
    <property type="component" value="Unassembled WGS sequence"/>
</dbReference>
<feature type="region of interest" description="Disordered" evidence="1">
    <location>
        <begin position="394"/>
        <end position="452"/>
    </location>
</feature>
<dbReference type="PANTHER" id="PTHR31286:SF180">
    <property type="entry name" value="OS10G0362600 PROTEIN"/>
    <property type="match status" value="1"/>
</dbReference>
<evidence type="ECO:0000313" key="4">
    <source>
        <dbReference type="Proteomes" id="UP001141552"/>
    </source>
</evidence>
<sequence length="452" mass="48001">MASVLYDSSGLACERSSVVLDLGKLSLPSPSLMNASLPKGNSVSATLPAPVDFVPLVSNSKNPSPSTAPEVLADTSSSAHLPLKATGPALKSTSVIPPVKNDASATWANVVPSTPSIPQPLKFVAPLIDADSTVITIPPALIDVGRKKYSLCLVGQFMGNAPTLGLIHAMANKLWGRSGAISASTYRDGLFLFQFPDDFAYSRALYRGPWHVGGVPALELFNQEIRLIYFSLSYQDCSRLFRGDTANVRIEIDFSKPLQNELTIDIHGERVVIAISYSWKPQYCDNCKNWGHHILACPIKKIVAEWVPKAKSSVAAPPAVSNAAPIIIDTTVPDPELPISPAIESITECSKTTLVSSPKPLPSPMFQADFPTAMPSAVAINSAVDLSTVSSNLHTAHSPKKTRAASAGVGKLVQQISKETKAKRGQGNKNKSTQVPISVSPQGNTVPLVLPS</sequence>
<proteinExistence type="predicted"/>